<organism evidence="1">
    <name type="scientific">marine metagenome</name>
    <dbReference type="NCBI Taxonomy" id="408172"/>
    <lineage>
        <taxon>unclassified sequences</taxon>
        <taxon>metagenomes</taxon>
        <taxon>ecological metagenomes</taxon>
    </lineage>
</organism>
<dbReference type="EMBL" id="UINC01079736">
    <property type="protein sequence ID" value="SVC22028.1"/>
    <property type="molecule type" value="Genomic_DNA"/>
</dbReference>
<proteinExistence type="predicted"/>
<dbReference type="AlphaFoldDB" id="A0A382KCD2"/>
<protein>
    <submittedName>
        <fullName evidence="1">Uncharacterized protein</fullName>
    </submittedName>
</protein>
<reference evidence="1" key="1">
    <citation type="submission" date="2018-05" db="EMBL/GenBank/DDBJ databases">
        <authorList>
            <person name="Lanie J.A."/>
            <person name="Ng W.-L."/>
            <person name="Kazmierczak K.M."/>
            <person name="Andrzejewski T.M."/>
            <person name="Davidsen T.M."/>
            <person name="Wayne K.J."/>
            <person name="Tettelin H."/>
            <person name="Glass J.I."/>
            <person name="Rusch D."/>
            <person name="Podicherti R."/>
            <person name="Tsui H.-C.T."/>
            <person name="Winkler M.E."/>
        </authorList>
    </citation>
    <scope>NUCLEOTIDE SEQUENCE</scope>
</reference>
<feature type="non-terminal residue" evidence="1">
    <location>
        <position position="1"/>
    </location>
</feature>
<accession>A0A382KCD2</accession>
<gene>
    <name evidence="1" type="ORF">METZ01_LOCUS274882</name>
</gene>
<name>A0A382KCD2_9ZZZZ</name>
<evidence type="ECO:0000313" key="1">
    <source>
        <dbReference type="EMBL" id="SVC22028.1"/>
    </source>
</evidence>
<sequence>VKTAIVMEAKTVLANQILLNAAVIASI</sequence>